<dbReference type="CDD" id="cd06445">
    <property type="entry name" value="ATase"/>
    <property type="match status" value="1"/>
</dbReference>
<evidence type="ECO:0000313" key="12">
    <source>
        <dbReference type="Proteomes" id="UP000494245"/>
    </source>
</evidence>
<name>A0A6V8M054_9BACT</name>
<dbReference type="InterPro" id="IPR014048">
    <property type="entry name" value="MethylDNA_cys_MeTrfase_DNA-bd"/>
</dbReference>
<evidence type="ECO:0000259" key="9">
    <source>
        <dbReference type="Pfam" id="PF01035"/>
    </source>
</evidence>
<dbReference type="Gene3D" id="3.30.160.70">
    <property type="entry name" value="Methylated DNA-protein cysteine methyltransferase domain"/>
    <property type="match status" value="1"/>
</dbReference>
<comment type="similarity">
    <text evidence="2 8">Belongs to the MGMT family.</text>
</comment>
<reference evidence="11 12" key="1">
    <citation type="submission" date="2020-04" db="EMBL/GenBank/DDBJ databases">
        <authorList>
            <consortium name="Desulfovibrio sp. FSS-1 genome sequencing consortium"/>
            <person name="Shimoshige H."/>
            <person name="Kobayashi H."/>
            <person name="Maekawa T."/>
        </authorList>
    </citation>
    <scope>NUCLEOTIDE SEQUENCE [LARGE SCALE GENOMIC DNA]</scope>
    <source>
        <strain evidence="11 12">SIID29052-01</strain>
    </source>
</reference>
<keyword evidence="6 8" id="KW-0234">DNA repair</keyword>
<evidence type="ECO:0000313" key="11">
    <source>
        <dbReference type="EMBL" id="GFK95237.1"/>
    </source>
</evidence>
<evidence type="ECO:0000256" key="4">
    <source>
        <dbReference type="ARBA" id="ARBA00022679"/>
    </source>
</evidence>
<dbReference type="Pfam" id="PF01035">
    <property type="entry name" value="DNA_binding_1"/>
    <property type="match status" value="1"/>
</dbReference>
<feature type="active site" description="Nucleophile; methyl group acceptor" evidence="8">
    <location>
        <position position="123"/>
    </location>
</feature>
<dbReference type="InterPro" id="IPR036217">
    <property type="entry name" value="MethylDNA_cys_MeTrfase_DNAb"/>
</dbReference>
<evidence type="ECO:0000256" key="2">
    <source>
        <dbReference type="ARBA" id="ARBA00008711"/>
    </source>
</evidence>
<dbReference type="SUPFAM" id="SSF53155">
    <property type="entry name" value="Methylated DNA-protein cysteine methyltransferase domain"/>
    <property type="match status" value="1"/>
</dbReference>
<evidence type="ECO:0000256" key="5">
    <source>
        <dbReference type="ARBA" id="ARBA00022763"/>
    </source>
</evidence>
<comment type="caution">
    <text evidence="11">The sequence shown here is derived from an EMBL/GenBank/DDBJ whole genome shotgun (WGS) entry which is preliminary data.</text>
</comment>
<reference evidence="11 12" key="2">
    <citation type="submission" date="2020-05" db="EMBL/GenBank/DDBJ databases">
        <title>Draft genome sequence of Desulfovibrio sp. strainFSS-1.</title>
        <authorList>
            <person name="Shimoshige H."/>
            <person name="Kobayashi H."/>
            <person name="Maekawa T."/>
        </authorList>
    </citation>
    <scope>NUCLEOTIDE SEQUENCE [LARGE SCALE GENOMIC DNA]</scope>
    <source>
        <strain evidence="11 12">SIID29052-01</strain>
    </source>
</reference>
<evidence type="ECO:0000256" key="3">
    <source>
        <dbReference type="ARBA" id="ARBA00022603"/>
    </source>
</evidence>
<proteinExistence type="inferred from homology"/>
<feature type="domain" description="Methylated-DNA-[protein]-cysteine S-methyltransferase DNA binding" evidence="9">
    <location>
        <begin position="72"/>
        <end position="151"/>
    </location>
</feature>
<dbReference type="SUPFAM" id="SSF46767">
    <property type="entry name" value="Methylated DNA-protein cysteine methyltransferase, C-terminal domain"/>
    <property type="match status" value="1"/>
</dbReference>
<dbReference type="InterPro" id="IPR036631">
    <property type="entry name" value="MGMT_N_sf"/>
</dbReference>
<dbReference type="GO" id="GO:0032259">
    <property type="term" value="P:methylation"/>
    <property type="evidence" value="ECO:0007669"/>
    <property type="project" value="UniProtKB-KW"/>
</dbReference>
<gene>
    <name evidence="11" type="primary">ogt_2</name>
    <name evidence="11" type="ORF">NNJEOMEG_03095</name>
</gene>
<evidence type="ECO:0000256" key="1">
    <source>
        <dbReference type="ARBA" id="ARBA00001286"/>
    </source>
</evidence>
<dbReference type="AlphaFoldDB" id="A0A6V8M054"/>
<keyword evidence="4 8" id="KW-0808">Transferase</keyword>
<dbReference type="FunFam" id="1.10.10.10:FF:000214">
    <property type="entry name" value="Methylated-DNA--protein-cysteine methyltransferase"/>
    <property type="match status" value="1"/>
</dbReference>
<keyword evidence="3 8" id="KW-0489">Methyltransferase</keyword>
<dbReference type="RefSeq" id="WP_235956999.1">
    <property type="nucleotide sequence ID" value="NZ_BLTE01000015.1"/>
</dbReference>
<keyword evidence="8" id="KW-0963">Cytoplasm</keyword>
<dbReference type="EMBL" id="BLTE01000015">
    <property type="protein sequence ID" value="GFK95237.1"/>
    <property type="molecule type" value="Genomic_DNA"/>
</dbReference>
<dbReference type="NCBIfam" id="TIGR00589">
    <property type="entry name" value="ogt"/>
    <property type="match status" value="1"/>
</dbReference>
<dbReference type="GO" id="GO:0006307">
    <property type="term" value="P:DNA alkylation repair"/>
    <property type="evidence" value="ECO:0007669"/>
    <property type="project" value="UniProtKB-UniRule"/>
</dbReference>
<dbReference type="EC" id="2.1.1.63" evidence="8"/>
<dbReference type="HAMAP" id="MF_00772">
    <property type="entry name" value="OGT"/>
    <property type="match status" value="1"/>
</dbReference>
<dbReference type="GO" id="GO:0005737">
    <property type="term" value="C:cytoplasm"/>
    <property type="evidence" value="ECO:0007669"/>
    <property type="project" value="UniProtKB-SubCell"/>
</dbReference>
<dbReference type="PANTHER" id="PTHR10815">
    <property type="entry name" value="METHYLATED-DNA--PROTEIN-CYSTEINE METHYLTRANSFERASE"/>
    <property type="match status" value="1"/>
</dbReference>
<comment type="subcellular location">
    <subcellularLocation>
        <location evidence="8">Cytoplasm</location>
    </subcellularLocation>
</comment>
<comment type="miscellaneous">
    <text evidence="8">This enzyme catalyzes only one turnover and therefore is not strictly catalytic. According to one definition, an enzyme is a biocatalyst that acts repeatedly and over many reaction cycles.</text>
</comment>
<dbReference type="GO" id="GO:0003908">
    <property type="term" value="F:methylated-DNA-[protein]-cysteine S-methyltransferase activity"/>
    <property type="evidence" value="ECO:0007669"/>
    <property type="project" value="UniProtKB-UniRule"/>
</dbReference>
<feature type="domain" description="Methylguanine DNA methyltransferase ribonuclease-like" evidence="10">
    <location>
        <begin position="7"/>
        <end position="68"/>
    </location>
</feature>
<comment type="function">
    <text evidence="8">Involved in the cellular defense against the biological effects of O6-methylguanine (O6-MeG) and O4-methylthymine (O4-MeT) in DNA. Repairs the methylated nucleobase in DNA by stoichiometrically transferring the methyl group to a cysteine residue in the enzyme. This is a suicide reaction: the enzyme is irreversibly inactivated.</text>
</comment>
<sequence length="161" mass="16802">MNLLHVDTPVGRLGLAAQEDALAMVLLPGEAAPQGCHPAPTPLLREAARQLQAYFKRGLRLFDLPLAPAGTPFQLAVWEAVRGVPYGCTASYAHIAARAGRPGSARAAGAANGRNPLPLVTPCHRVVGSDGSLTGYRGGLALKRFLLDLEQGRASPGMPHG</sequence>
<keyword evidence="5 8" id="KW-0227">DNA damage</keyword>
<comment type="catalytic activity">
    <reaction evidence="7 8">
        <text>a 6-O-methyl-2'-deoxyguanosine in DNA + L-cysteinyl-[protein] = S-methyl-L-cysteinyl-[protein] + a 2'-deoxyguanosine in DNA</text>
        <dbReference type="Rhea" id="RHEA:24000"/>
        <dbReference type="Rhea" id="RHEA-COMP:10131"/>
        <dbReference type="Rhea" id="RHEA-COMP:10132"/>
        <dbReference type="Rhea" id="RHEA-COMP:11367"/>
        <dbReference type="Rhea" id="RHEA-COMP:11368"/>
        <dbReference type="ChEBI" id="CHEBI:29950"/>
        <dbReference type="ChEBI" id="CHEBI:82612"/>
        <dbReference type="ChEBI" id="CHEBI:85445"/>
        <dbReference type="ChEBI" id="CHEBI:85448"/>
        <dbReference type="EC" id="2.1.1.63"/>
    </reaction>
</comment>
<evidence type="ECO:0000256" key="7">
    <source>
        <dbReference type="ARBA" id="ARBA00049348"/>
    </source>
</evidence>
<comment type="catalytic activity">
    <reaction evidence="1 8">
        <text>a 4-O-methyl-thymidine in DNA + L-cysteinyl-[protein] = a thymidine in DNA + S-methyl-L-cysteinyl-[protein]</text>
        <dbReference type="Rhea" id="RHEA:53428"/>
        <dbReference type="Rhea" id="RHEA-COMP:10131"/>
        <dbReference type="Rhea" id="RHEA-COMP:10132"/>
        <dbReference type="Rhea" id="RHEA-COMP:13555"/>
        <dbReference type="Rhea" id="RHEA-COMP:13556"/>
        <dbReference type="ChEBI" id="CHEBI:29950"/>
        <dbReference type="ChEBI" id="CHEBI:82612"/>
        <dbReference type="ChEBI" id="CHEBI:137386"/>
        <dbReference type="ChEBI" id="CHEBI:137387"/>
        <dbReference type="EC" id="2.1.1.63"/>
    </reaction>
</comment>
<dbReference type="InterPro" id="IPR008332">
    <property type="entry name" value="MethylG_MeTrfase_N"/>
</dbReference>
<dbReference type="InterPro" id="IPR023546">
    <property type="entry name" value="MGMT"/>
</dbReference>
<protein>
    <recommendedName>
        <fullName evidence="8">Methylated-DNA--protein-cysteine methyltransferase</fullName>
        <ecNumber evidence="8">2.1.1.63</ecNumber>
    </recommendedName>
    <alternativeName>
        <fullName evidence="8">6-O-methylguanine-DNA methyltransferase</fullName>
        <shortName evidence="8">MGMT</shortName>
    </alternativeName>
    <alternativeName>
        <fullName evidence="8">O-6-methylguanine-DNA-alkyltransferase</fullName>
    </alternativeName>
</protein>
<keyword evidence="12" id="KW-1185">Reference proteome</keyword>
<dbReference type="Gene3D" id="1.10.10.10">
    <property type="entry name" value="Winged helix-like DNA-binding domain superfamily/Winged helix DNA-binding domain"/>
    <property type="match status" value="1"/>
</dbReference>
<dbReference type="PANTHER" id="PTHR10815:SF5">
    <property type="entry name" value="METHYLATED-DNA--PROTEIN-CYSTEINE METHYLTRANSFERASE"/>
    <property type="match status" value="1"/>
</dbReference>
<accession>A0A6V8M054</accession>
<evidence type="ECO:0000256" key="6">
    <source>
        <dbReference type="ARBA" id="ARBA00023204"/>
    </source>
</evidence>
<dbReference type="Pfam" id="PF02870">
    <property type="entry name" value="Methyltransf_1N"/>
    <property type="match status" value="1"/>
</dbReference>
<evidence type="ECO:0000259" key="10">
    <source>
        <dbReference type="Pfam" id="PF02870"/>
    </source>
</evidence>
<organism evidence="11 12">
    <name type="scientific">Fundidesulfovibrio magnetotacticus</name>
    <dbReference type="NCBI Taxonomy" id="2730080"/>
    <lineage>
        <taxon>Bacteria</taxon>
        <taxon>Pseudomonadati</taxon>
        <taxon>Thermodesulfobacteriota</taxon>
        <taxon>Desulfovibrionia</taxon>
        <taxon>Desulfovibrionales</taxon>
        <taxon>Desulfovibrionaceae</taxon>
        <taxon>Fundidesulfovibrio</taxon>
    </lineage>
</organism>
<dbReference type="InterPro" id="IPR036388">
    <property type="entry name" value="WH-like_DNA-bd_sf"/>
</dbReference>
<evidence type="ECO:0000256" key="8">
    <source>
        <dbReference type="HAMAP-Rule" id="MF_00772"/>
    </source>
</evidence>
<dbReference type="Proteomes" id="UP000494245">
    <property type="component" value="Unassembled WGS sequence"/>
</dbReference>